<protein>
    <submittedName>
        <fullName evidence="1">Uncharacterized protein</fullName>
    </submittedName>
</protein>
<evidence type="ECO:0000313" key="2">
    <source>
        <dbReference type="Proteomes" id="UP001061958"/>
    </source>
</evidence>
<dbReference type="EMBL" id="BQMJ01000012">
    <property type="protein sequence ID" value="GJQ09984.1"/>
    <property type="molecule type" value="Genomic_DNA"/>
</dbReference>
<dbReference type="Proteomes" id="UP001061958">
    <property type="component" value="Unassembled WGS sequence"/>
</dbReference>
<reference evidence="1" key="2">
    <citation type="submission" date="2022-01" db="EMBL/GenBank/DDBJ databases">
        <authorList>
            <person name="Hirooka S."/>
            <person name="Miyagishima S.Y."/>
        </authorList>
    </citation>
    <scope>NUCLEOTIDE SEQUENCE</scope>
    <source>
        <strain evidence="1">NBRC 102759</strain>
    </source>
</reference>
<organism evidence="1 2">
    <name type="scientific">Galdieria partita</name>
    <dbReference type="NCBI Taxonomy" id="83374"/>
    <lineage>
        <taxon>Eukaryota</taxon>
        <taxon>Rhodophyta</taxon>
        <taxon>Bangiophyceae</taxon>
        <taxon>Galdieriales</taxon>
        <taxon>Galdieriaceae</taxon>
        <taxon>Galdieria</taxon>
    </lineage>
</organism>
<proteinExistence type="predicted"/>
<name>A0A9C7UNJ6_9RHOD</name>
<dbReference type="OrthoDB" id="10363074at2759"/>
<reference evidence="1" key="1">
    <citation type="journal article" date="2022" name="Proc. Natl. Acad. Sci. U.S.A.">
        <title>Life cycle and functional genomics of the unicellular red alga Galdieria for elucidating algal and plant evolution and industrial use.</title>
        <authorList>
            <person name="Hirooka S."/>
            <person name="Itabashi T."/>
            <person name="Ichinose T.M."/>
            <person name="Onuma R."/>
            <person name="Fujiwara T."/>
            <person name="Yamashita S."/>
            <person name="Jong L.W."/>
            <person name="Tomita R."/>
            <person name="Iwane A.H."/>
            <person name="Miyagishima S.Y."/>
        </authorList>
    </citation>
    <scope>NUCLEOTIDE SEQUENCE</scope>
    <source>
        <strain evidence="1">NBRC 102759</strain>
    </source>
</reference>
<gene>
    <name evidence="1" type="ORF">GpartN1_g1775.t1</name>
</gene>
<evidence type="ECO:0000313" key="1">
    <source>
        <dbReference type="EMBL" id="GJQ09984.1"/>
    </source>
</evidence>
<dbReference type="AlphaFoldDB" id="A0A9C7UNJ6"/>
<accession>A0A9C7UNJ6</accession>
<keyword evidence="2" id="KW-1185">Reference proteome</keyword>
<sequence length="238" mass="27077">MYGYLASREGFFFKRSIHSSGNKPFKSGNKSRDCSINSLSFQNMDNQTGTAFIEPRISWKLFFPKSRYEATTLESVERNFLEALDERRDNSSKKQEKNCFVQSEEYGTTDMVSQGISMVHSQGFSKRLGSELSRAFDFGSLYNYFGSEEVVQQASPTTSTVDGARSPKRSTEYWYYYCTYEEDNSVKSPVIPGLKVETQAVADRLSADIFSVVERYNQLSSEVQKQSANSLTEEDSEN</sequence>
<comment type="caution">
    <text evidence="1">The sequence shown here is derived from an EMBL/GenBank/DDBJ whole genome shotgun (WGS) entry which is preliminary data.</text>
</comment>